<organism evidence="1 2">
    <name type="scientific">Pectobacterium phage My1</name>
    <dbReference type="NCBI Taxonomy" id="1204539"/>
    <lineage>
        <taxon>Viruses</taxon>
        <taxon>Duplodnaviria</taxon>
        <taxon>Heunggongvirae</taxon>
        <taxon>Uroviricota</taxon>
        <taxon>Caudoviricetes</taxon>
        <taxon>Demerecviridae</taxon>
        <taxon>Mccorquodalevirinae</taxon>
        <taxon>Myunavirus</taxon>
        <taxon>Myunavirus My1</taxon>
    </lineage>
</organism>
<evidence type="ECO:0000313" key="2">
    <source>
        <dbReference type="Proteomes" id="UP000006280"/>
    </source>
</evidence>
<evidence type="ECO:0000313" key="1">
    <source>
        <dbReference type="EMBL" id="AFQ22222.1"/>
    </source>
</evidence>
<dbReference type="KEGG" id="vg:13826765"/>
<reference evidence="1 2" key="1">
    <citation type="journal article" date="2012" name="J. Virol.">
        <title>Complete Genome Sequence of Pectobacterium carotovorum subsp. carotovorum Bacteriophage My1.</title>
        <authorList>
            <person name="Lee D.H."/>
            <person name="Lee J.H."/>
            <person name="Shin H."/>
            <person name="Ji S."/>
            <person name="Roh E."/>
            <person name="Jung K."/>
            <person name="Ryu S."/>
            <person name="Choi J."/>
            <person name="Heu S."/>
        </authorList>
    </citation>
    <scope>NUCLEOTIDE SEQUENCE [LARGE SCALE GENOMIC DNA]</scope>
</reference>
<dbReference type="EMBL" id="JX195166">
    <property type="protein sequence ID" value="AFQ22222.1"/>
    <property type="molecule type" value="Genomic_DNA"/>
</dbReference>
<gene>
    <name evidence="1" type="ORF">My1_063</name>
</gene>
<sequence>MSYFTELKQELEECACPQCCGKGTLDDAEPGDMYFEEFICGICDGSGINPVYAVSQLIEGK</sequence>
<dbReference type="OrthoDB" id="27090at10239"/>
<proteinExistence type="predicted"/>
<dbReference type="GeneID" id="13826765"/>
<protein>
    <recommendedName>
        <fullName evidence="3">Antitermination protein Q</fullName>
    </recommendedName>
</protein>
<accession>J9QNW4</accession>
<name>J9QNW4_9CAUD</name>
<keyword evidence="2" id="KW-1185">Reference proteome</keyword>
<dbReference type="RefSeq" id="YP_006906315.1">
    <property type="nucleotide sequence ID" value="NC_018837.1"/>
</dbReference>
<dbReference type="Proteomes" id="UP000006280">
    <property type="component" value="Segment"/>
</dbReference>
<evidence type="ECO:0008006" key="3">
    <source>
        <dbReference type="Google" id="ProtNLM"/>
    </source>
</evidence>